<proteinExistence type="predicted"/>
<organism evidence="2 4">
    <name type="scientific">Halalkalicoccus jeotgali (strain DSM 18796 / CECT 7217 / JCM 14584 / KCTC 4019 / B3)</name>
    <dbReference type="NCBI Taxonomy" id="795797"/>
    <lineage>
        <taxon>Archaea</taxon>
        <taxon>Methanobacteriati</taxon>
        <taxon>Methanobacteriota</taxon>
        <taxon>Stenosarchaea group</taxon>
        <taxon>Halobacteria</taxon>
        <taxon>Halobacteriales</taxon>
        <taxon>Halococcaceae</taxon>
        <taxon>Halalkalicoccus</taxon>
    </lineage>
</organism>
<protein>
    <recommendedName>
        <fullName evidence="1">DUF8152 domain-containing protein</fullName>
    </recommendedName>
</protein>
<dbReference type="eggNOG" id="arCOG10156">
    <property type="taxonomic scope" value="Archaea"/>
</dbReference>
<dbReference type="OrthoDB" id="204708at2157"/>
<dbReference type="STRING" id="795797.HacjB3_11460"/>
<sequence>MSDGPDDRELADRLYRELEATEDLPIDRVANRWLGEAQAVASEIRGDVTPTVRREGATDVLELLEAIEGTDNERADERVERARRLAARLAQA</sequence>
<dbReference type="PATRIC" id="fig|795797.18.peg.2294"/>
<evidence type="ECO:0000313" key="3">
    <source>
        <dbReference type="EMBL" id="ELY36555.1"/>
    </source>
</evidence>
<dbReference type="Proteomes" id="UP000011645">
    <property type="component" value="Unassembled WGS sequence"/>
</dbReference>
<dbReference type="KEGG" id="hje:HacjB3_11460"/>
<dbReference type="AlphaFoldDB" id="D8J5H9"/>
<dbReference type="HOGENOM" id="CLU_162433_0_0_2"/>
<dbReference type="RefSeq" id="WP_008416739.1">
    <property type="nucleotide sequence ID" value="NC_014297.1"/>
</dbReference>
<name>D8J5H9_HALJB</name>
<reference evidence="3 5" key="2">
    <citation type="journal article" date="2014" name="PLoS Genet.">
        <title>Phylogenetically driven sequencing of extremely halophilic archaea reveals strategies for static and dynamic osmo-response.</title>
        <authorList>
            <person name="Becker E.A."/>
            <person name="Seitzer P.M."/>
            <person name="Tritt A."/>
            <person name="Larsen D."/>
            <person name="Krusor M."/>
            <person name="Yao A.I."/>
            <person name="Wu D."/>
            <person name="Madern D."/>
            <person name="Eisen J.A."/>
            <person name="Darling A.E."/>
            <person name="Facciotti M.T."/>
        </authorList>
    </citation>
    <scope>NUCLEOTIDE SEQUENCE [LARGE SCALE GENOMIC DNA]</scope>
    <source>
        <strain evidence="3">B3</strain>
        <strain evidence="5">DSM 18796 / CECT 7217 / JCM 14584 / KCTC 4019 / B3</strain>
    </source>
</reference>
<dbReference type="Pfam" id="PF26479">
    <property type="entry name" value="DUF8152"/>
    <property type="match status" value="1"/>
</dbReference>
<dbReference type="EMBL" id="AOHV01000028">
    <property type="protein sequence ID" value="ELY36555.1"/>
    <property type="molecule type" value="Genomic_DNA"/>
</dbReference>
<evidence type="ECO:0000313" key="5">
    <source>
        <dbReference type="Proteomes" id="UP000011645"/>
    </source>
</evidence>
<accession>D8J5H9</accession>
<keyword evidence="5" id="KW-1185">Reference proteome</keyword>
<dbReference type="Proteomes" id="UP000000390">
    <property type="component" value="Chromosome"/>
</dbReference>
<feature type="domain" description="DUF8152" evidence="1">
    <location>
        <begin position="12"/>
        <end position="90"/>
    </location>
</feature>
<reference evidence="2 4" key="1">
    <citation type="journal article" date="2010" name="J. Bacteriol.">
        <title>Complete genome sequence of Halalkalicoccus jeotgali B3(T), an extremely halophilic archaeon.</title>
        <authorList>
            <person name="Roh S.W."/>
            <person name="Nam Y.D."/>
            <person name="Nam S.H."/>
            <person name="Choi S.H."/>
            <person name="Park H.S."/>
            <person name="Bae J.W."/>
        </authorList>
    </citation>
    <scope>NUCLEOTIDE SEQUENCE [LARGE SCALE GENOMIC DNA]</scope>
    <source>
        <strain evidence="2">B3</strain>
        <strain evidence="4">DSM 18796 / CECT 7217 / JCM 14584 / KCTC 4019 / B3</strain>
    </source>
</reference>
<dbReference type="InterPro" id="IPR058465">
    <property type="entry name" value="DUF8152"/>
</dbReference>
<evidence type="ECO:0000313" key="2">
    <source>
        <dbReference type="EMBL" id="ADJ15675.1"/>
    </source>
</evidence>
<dbReference type="EMBL" id="CP002062">
    <property type="protein sequence ID" value="ADJ15675.1"/>
    <property type="molecule type" value="Genomic_DNA"/>
</dbReference>
<evidence type="ECO:0000259" key="1">
    <source>
        <dbReference type="Pfam" id="PF26479"/>
    </source>
</evidence>
<gene>
    <name evidence="2" type="ordered locus">HacjB3_11460</name>
    <name evidence="3" type="ORF">C497_11188</name>
</gene>
<evidence type="ECO:0000313" key="4">
    <source>
        <dbReference type="Proteomes" id="UP000000390"/>
    </source>
</evidence>
<dbReference type="GeneID" id="9420106"/>